<keyword evidence="2" id="KW-1185">Reference proteome</keyword>
<gene>
    <name evidence="1" type="ORF">AG1IA_03325</name>
</gene>
<dbReference type="HOGENOM" id="CLU_2172794_0_0_1"/>
<dbReference type="EMBL" id="AFRT01000779">
    <property type="protein sequence ID" value="ELU42644.1"/>
    <property type="molecule type" value="Genomic_DNA"/>
</dbReference>
<evidence type="ECO:0000313" key="2">
    <source>
        <dbReference type="Proteomes" id="UP000011668"/>
    </source>
</evidence>
<dbReference type="AlphaFoldDB" id="L8X1Z0"/>
<reference evidence="1 2" key="1">
    <citation type="journal article" date="2013" name="Nat. Commun.">
        <title>The evolution and pathogenic mechanisms of the rice sheath blight pathogen.</title>
        <authorList>
            <person name="Zheng A."/>
            <person name="Lin R."/>
            <person name="Xu L."/>
            <person name="Qin P."/>
            <person name="Tang C."/>
            <person name="Ai P."/>
            <person name="Zhang D."/>
            <person name="Liu Y."/>
            <person name="Sun Z."/>
            <person name="Feng H."/>
            <person name="Wang Y."/>
            <person name="Chen Y."/>
            <person name="Liang X."/>
            <person name="Fu R."/>
            <person name="Li Q."/>
            <person name="Zhang J."/>
            <person name="Yu X."/>
            <person name="Xie Z."/>
            <person name="Ding L."/>
            <person name="Guan P."/>
            <person name="Tang J."/>
            <person name="Liang Y."/>
            <person name="Wang S."/>
            <person name="Deng Q."/>
            <person name="Li S."/>
            <person name="Zhu J."/>
            <person name="Wang L."/>
            <person name="Liu H."/>
            <person name="Li P."/>
        </authorList>
    </citation>
    <scope>NUCLEOTIDE SEQUENCE [LARGE SCALE GENOMIC DNA]</scope>
    <source>
        <strain evidence="2">AG-1 IA</strain>
    </source>
</reference>
<proteinExistence type="predicted"/>
<dbReference type="Proteomes" id="UP000011668">
    <property type="component" value="Unassembled WGS sequence"/>
</dbReference>
<evidence type="ECO:0000313" key="1">
    <source>
        <dbReference type="EMBL" id="ELU42644.1"/>
    </source>
</evidence>
<organism evidence="1 2">
    <name type="scientific">Thanatephorus cucumeris (strain AG1-IA)</name>
    <name type="common">Rice sheath blight fungus</name>
    <name type="synonym">Rhizoctonia solani</name>
    <dbReference type="NCBI Taxonomy" id="983506"/>
    <lineage>
        <taxon>Eukaryota</taxon>
        <taxon>Fungi</taxon>
        <taxon>Dikarya</taxon>
        <taxon>Basidiomycota</taxon>
        <taxon>Agaricomycotina</taxon>
        <taxon>Agaricomycetes</taxon>
        <taxon>Cantharellales</taxon>
        <taxon>Ceratobasidiaceae</taxon>
        <taxon>Rhizoctonia</taxon>
        <taxon>Rhizoctonia solani AG-1</taxon>
    </lineage>
</organism>
<comment type="caution">
    <text evidence="1">The sequence shown here is derived from an EMBL/GenBank/DDBJ whole genome shotgun (WGS) entry which is preliminary data.</text>
</comment>
<sequence length="110" mass="12340">MQVSSAVLGRPLPPSHLGAQFQLPSMVRYARTPIMPAIRLFNSRISFWRSSNWSSTLSRLLACDRFDRHASANIKLAATVNKNASARPFRTITCLPSLAQRFNMLGRLPQ</sequence>
<name>L8X1Z0_THACA</name>
<protein>
    <submittedName>
        <fullName evidence="1">Uncharacterized protein</fullName>
    </submittedName>
</protein>
<accession>L8X1Z0</accession>